<dbReference type="OrthoDB" id="3052721at2759"/>
<organism evidence="3 4">
    <name type="scientific">Piloderma croceum (strain F 1598)</name>
    <dbReference type="NCBI Taxonomy" id="765440"/>
    <lineage>
        <taxon>Eukaryota</taxon>
        <taxon>Fungi</taxon>
        <taxon>Dikarya</taxon>
        <taxon>Basidiomycota</taxon>
        <taxon>Agaricomycotina</taxon>
        <taxon>Agaricomycetes</taxon>
        <taxon>Agaricomycetidae</taxon>
        <taxon>Atheliales</taxon>
        <taxon>Atheliaceae</taxon>
        <taxon>Piloderma</taxon>
    </lineage>
</organism>
<reference evidence="3 4" key="1">
    <citation type="submission" date="2014-04" db="EMBL/GenBank/DDBJ databases">
        <authorList>
            <consortium name="DOE Joint Genome Institute"/>
            <person name="Kuo A."/>
            <person name="Tarkka M."/>
            <person name="Buscot F."/>
            <person name="Kohler A."/>
            <person name="Nagy L.G."/>
            <person name="Floudas D."/>
            <person name="Copeland A."/>
            <person name="Barry K.W."/>
            <person name="Cichocki N."/>
            <person name="Veneault-Fourrey C."/>
            <person name="LaButti K."/>
            <person name="Lindquist E.A."/>
            <person name="Lipzen A."/>
            <person name="Lundell T."/>
            <person name="Morin E."/>
            <person name="Murat C."/>
            <person name="Sun H."/>
            <person name="Tunlid A."/>
            <person name="Henrissat B."/>
            <person name="Grigoriev I.V."/>
            <person name="Hibbett D.S."/>
            <person name="Martin F."/>
            <person name="Nordberg H.P."/>
            <person name="Cantor M.N."/>
            <person name="Hua S.X."/>
        </authorList>
    </citation>
    <scope>NUCLEOTIDE SEQUENCE [LARGE SCALE GENOMIC DNA]</scope>
    <source>
        <strain evidence="3 4">F 1598</strain>
    </source>
</reference>
<dbReference type="EMBL" id="KN833023">
    <property type="protein sequence ID" value="KIM77638.1"/>
    <property type="molecule type" value="Genomic_DNA"/>
</dbReference>
<evidence type="ECO:0000256" key="2">
    <source>
        <dbReference type="SAM" id="MobiDB-lite"/>
    </source>
</evidence>
<keyword evidence="4" id="KW-1185">Reference proteome</keyword>
<evidence type="ECO:0000313" key="3">
    <source>
        <dbReference type="EMBL" id="KIM77638.1"/>
    </source>
</evidence>
<name>A0A0C3AUP4_PILCF</name>
<dbReference type="InParanoid" id="A0A0C3AUP4"/>
<dbReference type="AlphaFoldDB" id="A0A0C3AUP4"/>
<sequence length="285" mass="31320">MVARSKAQRAHARAAMIKINSGNKENVGSSSGHFSDGNTSDSRNKPSEPPSALQTERVRVLEYKRLLHNARCKLTRAENAKGNLRAQTKEAQSDAEASRAKLGHVERVLATLQRAKNTLWMCDSRASQKLEAAVERSQTHVLKAKGVFKEEVREMTRDLMSICRVPLAWVNSVIHVVARGLGIIVEDSIDKLSALHITLEGQVAADMQLVNEIHTAGGLTISGDGTTDKHLNYESKHGLLITPTYSSDPNAPIMNTVPTQRFFGINAAIDHKSETQLQGWKDLVD</sequence>
<gene>
    <name evidence="3" type="ORF">PILCRDRAFT_11892</name>
</gene>
<feature type="region of interest" description="Disordered" evidence="2">
    <location>
        <begin position="1"/>
        <end position="55"/>
    </location>
</feature>
<feature type="compositionally biased region" description="Polar residues" evidence="2">
    <location>
        <begin position="20"/>
        <end position="41"/>
    </location>
</feature>
<evidence type="ECO:0000313" key="4">
    <source>
        <dbReference type="Proteomes" id="UP000054166"/>
    </source>
</evidence>
<dbReference type="HOGENOM" id="CLU_977005_0_0_1"/>
<feature type="compositionally biased region" description="Basic residues" evidence="2">
    <location>
        <begin position="1"/>
        <end position="12"/>
    </location>
</feature>
<dbReference type="Proteomes" id="UP000054166">
    <property type="component" value="Unassembled WGS sequence"/>
</dbReference>
<proteinExistence type="predicted"/>
<feature type="coiled-coil region" evidence="1">
    <location>
        <begin position="60"/>
        <end position="94"/>
    </location>
</feature>
<evidence type="ECO:0000256" key="1">
    <source>
        <dbReference type="SAM" id="Coils"/>
    </source>
</evidence>
<protein>
    <submittedName>
        <fullName evidence="3">Uncharacterized protein</fullName>
    </submittedName>
</protein>
<dbReference type="STRING" id="765440.A0A0C3AUP4"/>
<reference evidence="4" key="2">
    <citation type="submission" date="2015-01" db="EMBL/GenBank/DDBJ databases">
        <title>Evolutionary Origins and Diversification of the Mycorrhizal Mutualists.</title>
        <authorList>
            <consortium name="DOE Joint Genome Institute"/>
            <consortium name="Mycorrhizal Genomics Consortium"/>
            <person name="Kohler A."/>
            <person name="Kuo A."/>
            <person name="Nagy L.G."/>
            <person name="Floudas D."/>
            <person name="Copeland A."/>
            <person name="Barry K.W."/>
            <person name="Cichocki N."/>
            <person name="Veneault-Fourrey C."/>
            <person name="LaButti K."/>
            <person name="Lindquist E.A."/>
            <person name="Lipzen A."/>
            <person name="Lundell T."/>
            <person name="Morin E."/>
            <person name="Murat C."/>
            <person name="Riley R."/>
            <person name="Ohm R."/>
            <person name="Sun H."/>
            <person name="Tunlid A."/>
            <person name="Henrissat B."/>
            <person name="Grigoriev I.V."/>
            <person name="Hibbett D.S."/>
            <person name="Martin F."/>
        </authorList>
    </citation>
    <scope>NUCLEOTIDE SEQUENCE [LARGE SCALE GENOMIC DNA]</scope>
    <source>
        <strain evidence="4">F 1598</strain>
    </source>
</reference>
<keyword evidence="1" id="KW-0175">Coiled coil</keyword>
<accession>A0A0C3AUP4</accession>